<feature type="region of interest" description="Disordered" evidence="1">
    <location>
        <begin position="651"/>
        <end position="713"/>
    </location>
</feature>
<dbReference type="Gene3D" id="2.60.120.920">
    <property type="match status" value="1"/>
</dbReference>
<dbReference type="EMBL" id="BTSY01000005">
    <property type="protein sequence ID" value="GMT28173.1"/>
    <property type="molecule type" value="Genomic_DNA"/>
</dbReference>
<feature type="compositionally biased region" description="Acidic residues" evidence="1">
    <location>
        <begin position="1"/>
        <end position="29"/>
    </location>
</feature>
<dbReference type="PANTHER" id="PTHR12429">
    <property type="entry name" value="NEURALIZED"/>
    <property type="match status" value="1"/>
</dbReference>
<dbReference type="InterPro" id="IPR043136">
    <property type="entry name" value="B30.2/SPRY_sf"/>
</dbReference>
<evidence type="ECO:0000313" key="3">
    <source>
        <dbReference type="EMBL" id="GMT28173.1"/>
    </source>
</evidence>
<accession>A0AAV5W9I1</accession>
<feature type="compositionally biased region" description="Acidic residues" evidence="1">
    <location>
        <begin position="576"/>
        <end position="588"/>
    </location>
</feature>
<feature type="region of interest" description="Disordered" evidence="1">
    <location>
        <begin position="210"/>
        <end position="239"/>
    </location>
</feature>
<dbReference type="Proteomes" id="UP001432322">
    <property type="component" value="Unassembled WGS sequence"/>
</dbReference>
<feature type="compositionally biased region" description="Basic and acidic residues" evidence="1">
    <location>
        <begin position="42"/>
        <end position="54"/>
    </location>
</feature>
<feature type="compositionally biased region" description="Polar residues" evidence="1">
    <location>
        <begin position="82"/>
        <end position="91"/>
    </location>
</feature>
<feature type="region of interest" description="Disordered" evidence="1">
    <location>
        <begin position="82"/>
        <end position="129"/>
    </location>
</feature>
<feature type="region of interest" description="Disordered" evidence="1">
    <location>
        <begin position="1"/>
        <end position="54"/>
    </location>
</feature>
<feature type="compositionally biased region" description="Basic and acidic residues" evidence="1">
    <location>
        <begin position="226"/>
        <end position="239"/>
    </location>
</feature>
<dbReference type="Pfam" id="PF07177">
    <property type="entry name" value="Neuralized"/>
    <property type="match status" value="1"/>
</dbReference>
<feature type="compositionally biased region" description="Acidic residues" evidence="1">
    <location>
        <begin position="693"/>
        <end position="713"/>
    </location>
</feature>
<feature type="compositionally biased region" description="Acidic residues" evidence="1">
    <location>
        <begin position="676"/>
        <end position="685"/>
    </location>
</feature>
<gene>
    <name evidence="3" type="ORF">PFISCL1PPCAC_19470</name>
</gene>
<dbReference type="SMART" id="SM00588">
    <property type="entry name" value="NEUZ"/>
    <property type="match status" value="1"/>
</dbReference>
<feature type="compositionally biased region" description="Basic and acidic residues" evidence="1">
    <location>
        <begin position="652"/>
        <end position="662"/>
    </location>
</feature>
<feature type="non-terminal residue" evidence="3">
    <location>
        <position position="1"/>
    </location>
</feature>
<dbReference type="InterPro" id="IPR006573">
    <property type="entry name" value="NHR_dom"/>
</dbReference>
<evidence type="ECO:0000256" key="1">
    <source>
        <dbReference type="SAM" id="MobiDB-lite"/>
    </source>
</evidence>
<evidence type="ECO:0000259" key="2">
    <source>
        <dbReference type="PROSITE" id="PS51065"/>
    </source>
</evidence>
<feature type="compositionally biased region" description="Basic and acidic residues" evidence="1">
    <location>
        <begin position="550"/>
        <end position="575"/>
    </location>
</feature>
<dbReference type="PANTHER" id="PTHR12429:SF8">
    <property type="entry name" value="NEURALIZED-LIKE PROTEIN 2"/>
    <property type="match status" value="1"/>
</dbReference>
<protein>
    <recommendedName>
        <fullName evidence="2">NHR domain-containing protein</fullName>
    </recommendedName>
</protein>
<feature type="region of interest" description="Disordered" evidence="1">
    <location>
        <begin position="550"/>
        <end position="635"/>
    </location>
</feature>
<feature type="non-terminal residue" evidence="3">
    <location>
        <position position="713"/>
    </location>
</feature>
<reference evidence="3" key="1">
    <citation type="submission" date="2023-10" db="EMBL/GenBank/DDBJ databases">
        <title>Genome assembly of Pristionchus species.</title>
        <authorList>
            <person name="Yoshida K."/>
            <person name="Sommer R.J."/>
        </authorList>
    </citation>
    <scope>NUCLEOTIDE SEQUENCE</scope>
    <source>
        <strain evidence="3">RS5133</strain>
    </source>
</reference>
<organism evidence="3 4">
    <name type="scientific">Pristionchus fissidentatus</name>
    <dbReference type="NCBI Taxonomy" id="1538716"/>
    <lineage>
        <taxon>Eukaryota</taxon>
        <taxon>Metazoa</taxon>
        <taxon>Ecdysozoa</taxon>
        <taxon>Nematoda</taxon>
        <taxon>Chromadorea</taxon>
        <taxon>Rhabditida</taxon>
        <taxon>Rhabditina</taxon>
        <taxon>Diplogasteromorpha</taxon>
        <taxon>Diplogasteroidea</taxon>
        <taxon>Neodiplogasteridae</taxon>
        <taxon>Pristionchus</taxon>
    </lineage>
</organism>
<evidence type="ECO:0000313" key="4">
    <source>
        <dbReference type="Proteomes" id="UP001432322"/>
    </source>
</evidence>
<name>A0AAV5W9I1_9BILA</name>
<feature type="compositionally biased region" description="Pro residues" evidence="1">
    <location>
        <begin position="100"/>
        <end position="109"/>
    </location>
</feature>
<keyword evidence="4" id="KW-1185">Reference proteome</keyword>
<feature type="domain" description="NHR" evidence="2">
    <location>
        <begin position="258"/>
        <end position="424"/>
    </location>
</feature>
<comment type="caution">
    <text evidence="3">The sequence shown here is derived from an EMBL/GenBank/DDBJ whole genome shotgun (WGS) entry which is preliminary data.</text>
</comment>
<dbReference type="InterPro" id="IPR037962">
    <property type="entry name" value="Neuralized"/>
</dbReference>
<feature type="compositionally biased region" description="Basic and acidic residues" evidence="1">
    <location>
        <begin position="589"/>
        <end position="601"/>
    </location>
</feature>
<dbReference type="AlphaFoldDB" id="A0AAV5W9I1"/>
<feature type="compositionally biased region" description="Low complexity" evidence="1">
    <location>
        <begin position="155"/>
        <end position="175"/>
    </location>
</feature>
<sequence>EEEEEEEVNEGEDMEVREEEEGEGEENEDTLNRSAEMSFLTKGEDEGNEEENRRRMILEADTQASTTITAPLSMVSIVETAASSTAHTVTPSEPMDTVPSSPPIVPPVSIPLSAEIPKEEDPLPLPSARGEPLVMVERANTEPLTSGTVALPSGAVPVPSATTPTPSATVSRTPPLRANSQSMPAVKTAVTDEMMEMLDRALKPYSKTVKKLESKGREEEEEKEKEEEKKKEEEERKKKEAELEVLKEVAIDENDPHSLRFHTMRGEAACLSSDRRRAHRDSSINSYSRSIVFSNRSLFKGERVTLKVVEVGQPKIAEFWSGKVRLGLTTRNPIEYPTRGDIPKQLQSESSAGHFTYMFDTGVMNAVKLDTVIELELSDDGGEMKYSFDRGQMSTLGAGLQQARPMWLIVDIYGYLKGVLIVGSVYPQQVLPSENVVDETEKEKEVRAIKEEKLSQMLIEVKEEMKREEMMDNGEEMREVNERLPIDTTEAMKSATVETEDKVEKPTEEVEVDTVATIRQMVEDTVATVSIDEEEAVVGAVMETLKDTVEEESIKKRKGEEKEEEPPRKKMRMDEEREMEEETTPSDESIDKEKENEENVRESTPTAEKNVEEEDKNKNEQTQMMVDSSRPLISDAHCEVMDSGVIQVIQEEEAHMEKRTIEEEMGATESDVTSMESEDSSEESSETPSVKEEGEESEELEEEEEEEEGEGEG</sequence>
<dbReference type="PROSITE" id="PS51065">
    <property type="entry name" value="NHR"/>
    <property type="match status" value="1"/>
</dbReference>
<feature type="region of interest" description="Disordered" evidence="1">
    <location>
        <begin position="145"/>
        <end position="185"/>
    </location>
</feature>
<proteinExistence type="predicted"/>